<reference evidence="14 15" key="1">
    <citation type="journal article" date="2021" name="Nat. Plants">
        <title>The Taxus genome provides insights into paclitaxel biosynthesis.</title>
        <authorList>
            <person name="Xiong X."/>
            <person name="Gou J."/>
            <person name="Liao Q."/>
            <person name="Li Y."/>
            <person name="Zhou Q."/>
            <person name="Bi G."/>
            <person name="Li C."/>
            <person name="Du R."/>
            <person name="Wang X."/>
            <person name="Sun T."/>
            <person name="Guo L."/>
            <person name="Liang H."/>
            <person name="Lu P."/>
            <person name="Wu Y."/>
            <person name="Zhang Z."/>
            <person name="Ro D.K."/>
            <person name="Shang Y."/>
            <person name="Huang S."/>
            <person name="Yan J."/>
        </authorList>
    </citation>
    <scope>NUCLEOTIDE SEQUENCE [LARGE SCALE GENOMIC DNA]</scope>
    <source>
        <strain evidence="14">Ta-2019</strain>
    </source>
</reference>
<dbReference type="GO" id="GO:0004674">
    <property type="term" value="F:protein serine/threonine kinase activity"/>
    <property type="evidence" value="ECO:0007669"/>
    <property type="project" value="UniProtKB-KW"/>
</dbReference>
<name>A0AA38G6S0_TAXCH</name>
<keyword evidence="3" id="KW-0808">Transferase</keyword>
<dbReference type="Proteomes" id="UP000824469">
    <property type="component" value="Unassembled WGS sequence"/>
</dbReference>
<dbReference type="SMART" id="SM00220">
    <property type="entry name" value="S_TKc"/>
    <property type="match status" value="1"/>
</dbReference>
<evidence type="ECO:0000256" key="1">
    <source>
        <dbReference type="ARBA" id="ARBA00004167"/>
    </source>
</evidence>
<dbReference type="SUPFAM" id="SSF56112">
    <property type="entry name" value="Protein kinase-like (PK-like)"/>
    <property type="match status" value="1"/>
</dbReference>
<accession>A0AA38G6S0</accession>
<evidence type="ECO:0000259" key="13">
    <source>
        <dbReference type="PROSITE" id="PS50011"/>
    </source>
</evidence>
<feature type="non-terminal residue" evidence="14">
    <location>
        <position position="1"/>
    </location>
</feature>
<dbReference type="GO" id="GO:0016020">
    <property type="term" value="C:membrane"/>
    <property type="evidence" value="ECO:0007669"/>
    <property type="project" value="UniProtKB-SubCell"/>
</dbReference>
<dbReference type="GO" id="GO:0005524">
    <property type="term" value="F:ATP binding"/>
    <property type="evidence" value="ECO:0007669"/>
    <property type="project" value="UniProtKB-KW"/>
</dbReference>
<dbReference type="InterPro" id="IPR008271">
    <property type="entry name" value="Ser/Thr_kinase_AS"/>
</dbReference>
<keyword evidence="5 12" id="KW-0732">Signal</keyword>
<evidence type="ECO:0000313" key="15">
    <source>
        <dbReference type="Proteomes" id="UP000824469"/>
    </source>
</evidence>
<keyword evidence="10" id="KW-0472">Membrane</keyword>
<evidence type="ECO:0000256" key="12">
    <source>
        <dbReference type="SAM" id="SignalP"/>
    </source>
</evidence>
<evidence type="ECO:0000256" key="7">
    <source>
        <dbReference type="ARBA" id="ARBA00022777"/>
    </source>
</evidence>
<comment type="subcellular location">
    <subcellularLocation>
        <location evidence="1">Membrane</location>
        <topology evidence="1">Single-pass membrane protein</topology>
    </subcellularLocation>
</comment>
<keyword evidence="9" id="KW-1133">Transmembrane helix</keyword>
<keyword evidence="7" id="KW-0418">Kinase</keyword>
<feature type="signal peptide" evidence="12">
    <location>
        <begin position="1"/>
        <end position="22"/>
    </location>
</feature>
<dbReference type="InterPro" id="IPR000719">
    <property type="entry name" value="Prot_kinase_dom"/>
</dbReference>
<dbReference type="PROSITE" id="PS00108">
    <property type="entry name" value="PROTEIN_KINASE_ST"/>
    <property type="match status" value="1"/>
</dbReference>
<proteinExistence type="predicted"/>
<gene>
    <name evidence="14" type="ORF">KI387_024370</name>
</gene>
<keyword evidence="11" id="KW-0325">Glycoprotein</keyword>
<comment type="caution">
    <text evidence="14">The sequence shown here is derived from an EMBL/GenBank/DDBJ whole genome shotgun (WGS) entry which is preliminary data.</text>
</comment>
<evidence type="ECO:0000256" key="6">
    <source>
        <dbReference type="ARBA" id="ARBA00022741"/>
    </source>
</evidence>
<evidence type="ECO:0000256" key="8">
    <source>
        <dbReference type="ARBA" id="ARBA00022840"/>
    </source>
</evidence>
<keyword evidence="15" id="KW-1185">Reference proteome</keyword>
<dbReference type="EMBL" id="JAHRHJ020000005">
    <property type="protein sequence ID" value="KAH9315743.1"/>
    <property type="molecule type" value="Genomic_DNA"/>
</dbReference>
<dbReference type="Gene3D" id="1.10.510.10">
    <property type="entry name" value="Transferase(Phosphotransferase) domain 1"/>
    <property type="match status" value="1"/>
</dbReference>
<evidence type="ECO:0000256" key="4">
    <source>
        <dbReference type="ARBA" id="ARBA00022692"/>
    </source>
</evidence>
<dbReference type="PROSITE" id="PS50011">
    <property type="entry name" value="PROTEIN_KINASE_DOM"/>
    <property type="match status" value="1"/>
</dbReference>
<evidence type="ECO:0000256" key="11">
    <source>
        <dbReference type="ARBA" id="ARBA00023180"/>
    </source>
</evidence>
<organism evidence="14 15">
    <name type="scientific">Taxus chinensis</name>
    <name type="common">Chinese yew</name>
    <name type="synonym">Taxus wallichiana var. chinensis</name>
    <dbReference type="NCBI Taxonomy" id="29808"/>
    <lineage>
        <taxon>Eukaryota</taxon>
        <taxon>Viridiplantae</taxon>
        <taxon>Streptophyta</taxon>
        <taxon>Embryophyta</taxon>
        <taxon>Tracheophyta</taxon>
        <taxon>Spermatophyta</taxon>
        <taxon>Pinopsida</taxon>
        <taxon>Pinidae</taxon>
        <taxon>Conifers II</taxon>
        <taxon>Cupressales</taxon>
        <taxon>Taxaceae</taxon>
        <taxon>Taxus</taxon>
    </lineage>
</organism>
<evidence type="ECO:0000256" key="10">
    <source>
        <dbReference type="ARBA" id="ARBA00023136"/>
    </source>
</evidence>
<dbReference type="Pfam" id="PF07714">
    <property type="entry name" value="PK_Tyr_Ser-Thr"/>
    <property type="match status" value="1"/>
</dbReference>
<dbReference type="AlphaFoldDB" id="A0AA38G6S0"/>
<feature type="domain" description="Protein kinase" evidence="13">
    <location>
        <begin position="1"/>
        <end position="238"/>
    </location>
</feature>
<dbReference type="PANTHER" id="PTHR46008:SF62">
    <property type="entry name" value="PROTEIN KINASE DOMAIN-CONTAINING PROTEIN"/>
    <property type="match status" value="1"/>
</dbReference>
<protein>
    <recommendedName>
        <fullName evidence="13">Protein kinase domain-containing protein</fullName>
    </recommendedName>
</protein>
<keyword evidence="4" id="KW-0812">Transmembrane</keyword>
<keyword evidence="6" id="KW-0547">Nucleotide-binding</keyword>
<keyword evidence="8" id="KW-0067">ATP-binding</keyword>
<dbReference type="InterPro" id="IPR001245">
    <property type="entry name" value="Ser-Thr/Tyr_kinase_cat_dom"/>
</dbReference>
<dbReference type="PANTHER" id="PTHR46008">
    <property type="entry name" value="LEAF RUST 10 DISEASE-RESISTANCE LOCUS RECEPTOR-LIKE PROTEIN KINASE-LIKE 1.4"/>
    <property type="match status" value="1"/>
</dbReference>
<evidence type="ECO:0000256" key="3">
    <source>
        <dbReference type="ARBA" id="ARBA00022679"/>
    </source>
</evidence>
<keyword evidence="2" id="KW-0723">Serine/threonine-protein kinase</keyword>
<sequence>MFLPAVYLLVRVVICSLFCVYGCTCPQSPILLLVYEFVPNGTLSDQLHGSRRTLKGLAWGTRLNIAIETAQALAYLHSIDPPIFHRDVKSNNILLDEHFRAKVADFGLSRLLPVNVSHVTTAPQGTPRYLDPEYHQCFQLTEKSDVYSFGVVLVELISAKVAVDITRNRSEISLANMAIDKIRRGVLDELVDPDLKIETDHEVKVMVAAVAELAFECLARDGDFRPDMKEVVSRLGEIKQLQESKVSSRHIDMTSTVSLNAVEEKLPIMSSDQITAQFRGSLRKPSIPNTVSRVLKYIPELRTEIEKLYRQRDRLLFFNRNSESLVVTTKFKPASRQHSHDHGLMCSPTVISVNRAAFKSRELIVTIDACTTAFVLSSLFVLIENEGLEVLDNSSFVSRNRVYHIFHLQILPATTARGGAATIFTGAAAANK</sequence>
<evidence type="ECO:0000256" key="5">
    <source>
        <dbReference type="ARBA" id="ARBA00022729"/>
    </source>
</evidence>
<feature type="chain" id="PRO_5041449530" description="Protein kinase domain-containing protein" evidence="12">
    <location>
        <begin position="23"/>
        <end position="432"/>
    </location>
</feature>
<dbReference type="InterPro" id="IPR011009">
    <property type="entry name" value="Kinase-like_dom_sf"/>
</dbReference>
<dbReference type="FunFam" id="1.10.510.10:FF:000161">
    <property type="entry name" value="Wall-associated receptor kinase-like 20"/>
    <property type="match status" value="1"/>
</dbReference>
<evidence type="ECO:0000313" key="14">
    <source>
        <dbReference type="EMBL" id="KAH9315743.1"/>
    </source>
</evidence>
<evidence type="ECO:0000256" key="9">
    <source>
        <dbReference type="ARBA" id="ARBA00022989"/>
    </source>
</evidence>
<evidence type="ECO:0000256" key="2">
    <source>
        <dbReference type="ARBA" id="ARBA00022527"/>
    </source>
</evidence>